<name>A0A1S8ABB1_ROSNE</name>
<dbReference type="AlphaFoldDB" id="A0A1S8ABB1"/>
<organism evidence="1">
    <name type="scientific">Rosellinia necatrix</name>
    <name type="common">White root-rot fungus</name>
    <dbReference type="NCBI Taxonomy" id="77044"/>
    <lineage>
        <taxon>Eukaryota</taxon>
        <taxon>Fungi</taxon>
        <taxon>Dikarya</taxon>
        <taxon>Ascomycota</taxon>
        <taxon>Pezizomycotina</taxon>
        <taxon>Sordariomycetes</taxon>
        <taxon>Xylariomycetidae</taxon>
        <taxon>Xylariales</taxon>
        <taxon>Xylariaceae</taxon>
        <taxon>Rosellinia</taxon>
    </lineage>
</organism>
<evidence type="ECO:0000313" key="1">
    <source>
        <dbReference type="EMBL" id="GAW27404.1"/>
    </source>
</evidence>
<dbReference type="EMBL" id="DF977573">
    <property type="protein sequence ID" value="GAW27404.1"/>
    <property type="molecule type" value="Genomic_DNA"/>
</dbReference>
<sequence>MMPLPISKALTIIITAGTIIAPELNHLFKLVHDNHDRVFYTDMHKELQRVLD</sequence>
<accession>A0A1S8ABB1</accession>
<proteinExistence type="predicted"/>
<keyword evidence="2" id="KW-1185">Reference proteome</keyword>
<gene>
    <name evidence="1" type="ORF">SAMD00023353_12800070</name>
</gene>
<evidence type="ECO:0000313" key="2">
    <source>
        <dbReference type="Proteomes" id="UP000054516"/>
    </source>
</evidence>
<reference evidence="1" key="1">
    <citation type="submission" date="2016-03" db="EMBL/GenBank/DDBJ databases">
        <title>Draft genome sequence of Rosellinia necatrix.</title>
        <authorList>
            <person name="Kanematsu S."/>
        </authorList>
    </citation>
    <scope>NUCLEOTIDE SEQUENCE [LARGE SCALE GENOMIC DNA]</scope>
    <source>
        <strain evidence="1">W97</strain>
    </source>
</reference>
<protein>
    <submittedName>
        <fullName evidence="1">Uncharacterized protein</fullName>
    </submittedName>
</protein>
<dbReference type="Proteomes" id="UP000054516">
    <property type="component" value="Unassembled WGS sequence"/>
</dbReference>